<feature type="signal peptide" evidence="1">
    <location>
        <begin position="1"/>
        <end position="24"/>
    </location>
</feature>
<reference evidence="2 3" key="1">
    <citation type="journal article" date="2014" name="Genome Announc.">
        <title>Genome Sequence and Methylome of Soil Bacterium Gemmatirosa kalamazoonensis KBS708T, a Member of the Rarely Cultivated Gemmatimonadetes Phylum.</title>
        <authorList>
            <person name="Debruyn J.M."/>
            <person name="Radosevich M."/>
            <person name="Wommack K.E."/>
            <person name="Polson S.W."/>
            <person name="Hauser L.J."/>
            <person name="Fawaz M.N."/>
            <person name="Korlach J."/>
            <person name="Tsai Y.C."/>
        </authorList>
    </citation>
    <scope>NUCLEOTIDE SEQUENCE [LARGE SCALE GENOMIC DNA]</scope>
    <source>
        <strain evidence="2 3">KBS708</strain>
    </source>
</reference>
<keyword evidence="1" id="KW-0732">Signal</keyword>
<name>W0REZ9_9BACT</name>
<dbReference type="SUPFAM" id="SSF56925">
    <property type="entry name" value="OMPA-like"/>
    <property type="match status" value="1"/>
</dbReference>
<dbReference type="AlphaFoldDB" id="W0REZ9"/>
<evidence type="ECO:0000313" key="2">
    <source>
        <dbReference type="EMBL" id="AHG87953.1"/>
    </source>
</evidence>
<dbReference type="Proteomes" id="UP000019151">
    <property type="component" value="Chromosome"/>
</dbReference>
<feature type="chain" id="PRO_5004794898" evidence="1">
    <location>
        <begin position="25"/>
        <end position="152"/>
    </location>
</feature>
<dbReference type="InParanoid" id="W0REZ9"/>
<dbReference type="KEGG" id="gba:J421_0416"/>
<dbReference type="EMBL" id="CP007128">
    <property type="protein sequence ID" value="AHG87953.1"/>
    <property type="molecule type" value="Genomic_DNA"/>
</dbReference>
<evidence type="ECO:0000256" key="1">
    <source>
        <dbReference type="SAM" id="SignalP"/>
    </source>
</evidence>
<dbReference type="HOGENOM" id="CLU_1719725_0_0_0"/>
<dbReference type="InterPro" id="IPR011250">
    <property type="entry name" value="OMP/PagP_B-barrel"/>
</dbReference>
<sequence>MRPRHLLLALAVPLSAARAQFLSAGVGGGTGVGHRSGARAAETHTHALGYVQLGLPLFPVAVRGDALVVGKSTGGGPLALSVNAVAQLPVPIVTPYVTAGWGEYGVGGDEKTRGWSAGAGVRAKLPLLPGLFAEVRRHQRLGRDLATVGLVF</sequence>
<dbReference type="RefSeq" id="WP_025409503.1">
    <property type="nucleotide sequence ID" value="NZ_CP007128.1"/>
</dbReference>
<protein>
    <submittedName>
        <fullName evidence="2">Uncharacterized protein</fullName>
    </submittedName>
</protein>
<keyword evidence="3" id="KW-1185">Reference proteome</keyword>
<evidence type="ECO:0000313" key="3">
    <source>
        <dbReference type="Proteomes" id="UP000019151"/>
    </source>
</evidence>
<organism evidence="2 3">
    <name type="scientific">Gemmatirosa kalamazoonensis</name>
    <dbReference type="NCBI Taxonomy" id="861299"/>
    <lineage>
        <taxon>Bacteria</taxon>
        <taxon>Pseudomonadati</taxon>
        <taxon>Gemmatimonadota</taxon>
        <taxon>Gemmatimonadia</taxon>
        <taxon>Gemmatimonadales</taxon>
        <taxon>Gemmatimonadaceae</taxon>
        <taxon>Gemmatirosa</taxon>
    </lineage>
</organism>
<proteinExistence type="predicted"/>
<accession>W0REZ9</accession>
<gene>
    <name evidence="2" type="ORF">J421_0416</name>
</gene>